<keyword evidence="8 9" id="KW-0131">Cell cycle</keyword>
<dbReference type="InterPro" id="IPR034746">
    <property type="entry name" value="POTRA"/>
</dbReference>
<dbReference type="InterPro" id="IPR026579">
    <property type="entry name" value="FtsQ"/>
</dbReference>
<evidence type="ECO:0000256" key="4">
    <source>
        <dbReference type="ARBA" id="ARBA00022618"/>
    </source>
</evidence>
<dbReference type="PANTHER" id="PTHR35851">
    <property type="entry name" value="CELL DIVISION PROTEIN FTSQ"/>
    <property type="match status" value="1"/>
</dbReference>
<keyword evidence="12" id="KW-1185">Reference proteome</keyword>
<dbReference type="GO" id="GO:0090529">
    <property type="term" value="P:cell septum assembly"/>
    <property type="evidence" value="ECO:0007669"/>
    <property type="project" value="InterPro"/>
</dbReference>
<dbReference type="AlphaFoldDB" id="A0A6L5Z3K6"/>
<evidence type="ECO:0000256" key="9">
    <source>
        <dbReference type="HAMAP-Rule" id="MF_00911"/>
    </source>
</evidence>
<organism evidence="11 12">
    <name type="scientific">Halovulum marinum</name>
    <dbReference type="NCBI Taxonomy" id="2662447"/>
    <lineage>
        <taxon>Bacteria</taxon>
        <taxon>Pseudomonadati</taxon>
        <taxon>Pseudomonadota</taxon>
        <taxon>Alphaproteobacteria</taxon>
        <taxon>Rhodobacterales</taxon>
        <taxon>Paracoccaceae</taxon>
        <taxon>Halovulum</taxon>
    </lineage>
</organism>
<comment type="function">
    <text evidence="9">Essential cell division protein.</text>
</comment>
<comment type="caution">
    <text evidence="11">The sequence shown here is derived from an EMBL/GenBank/DDBJ whole genome shotgun (WGS) entry which is preliminary data.</text>
</comment>
<evidence type="ECO:0000313" key="11">
    <source>
        <dbReference type="EMBL" id="MSU90564.1"/>
    </source>
</evidence>
<dbReference type="GO" id="GO:0043093">
    <property type="term" value="P:FtsZ-dependent cytokinesis"/>
    <property type="evidence" value="ECO:0007669"/>
    <property type="project" value="UniProtKB-UniRule"/>
</dbReference>
<reference evidence="11 12" key="1">
    <citation type="submission" date="2019-10" db="EMBL/GenBank/DDBJ databases">
        <title>Cognatihalovulum marinum gen. nov. sp. nov., a new member of the family Rhodobacteraceae isolated from deep seawater of the Northwest Indian Ocean.</title>
        <authorList>
            <person name="Ruan C."/>
            <person name="Wang J."/>
            <person name="Zheng X."/>
            <person name="Song L."/>
            <person name="Zhu Y."/>
            <person name="Huang Y."/>
            <person name="Lu Z."/>
            <person name="Du W."/>
            <person name="Huang L."/>
            <person name="Dai X."/>
        </authorList>
    </citation>
    <scope>NUCLEOTIDE SEQUENCE [LARGE SCALE GENOMIC DNA]</scope>
    <source>
        <strain evidence="11 12">2CG4</strain>
    </source>
</reference>
<evidence type="ECO:0000256" key="8">
    <source>
        <dbReference type="ARBA" id="ARBA00023306"/>
    </source>
</evidence>
<keyword evidence="4 9" id="KW-0132">Cell division</keyword>
<dbReference type="HAMAP" id="MF_00911">
    <property type="entry name" value="FtsQ_subfam"/>
    <property type="match status" value="1"/>
</dbReference>
<dbReference type="PROSITE" id="PS51779">
    <property type="entry name" value="POTRA"/>
    <property type="match status" value="1"/>
</dbReference>
<evidence type="ECO:0000256" key="1">
    <source>
        <dbReference type="ARBA" id="ARBA00004370"/>
    </source>
</evidence>
<keyword evidence="3 9" id="KW-0997">Cell inner membrane</keyword>
<evidence type="ECO:0000259" key="10">
    <source>
        <dbReference type="PROSITE" id="PS51779"/>
    </source>
</evidence>
<keyword evidence="6 9" id="KW-1133">Transmembrane helix</keyword>
<evidence type="ECO:0000256" key="3">
    <source>
        <dbReference type="ARBA" id="ARBA00022519"/>
    </source>
</evidence>
<dbReference type="GO" id="GO:0032153">
    <property type="term" value="C:cell division site"/>
    <property type="evidence" value="ECO:0007669"/>
    <property type="project" value="UniProtKB-UniRule"/>
</dbReference>
<dbReference type="Pfam" id="PF03799">
    <property type="entry name" value="FtsQ_DivIB_C"/>
    <property type="match status" value="1"/>
</dbReference>
<dbReference type="RefSeq" id="WP_154447056.1">
    <property type="nucleotide sequence ID" value="NZ_WIND01000010.1"/>
</dbReference>
<dbReference type="InterPro" id="IPR005548">
    <property type="entry name" value="Cell_div_FtsQ/DivIB_C"/>
</dbReference>
<keyword evidence="5 9" id="KW-0812">Transmembrane</keyword>
<feature type="domain" description="POTRA" evidence="10">
    <location>
        <begin position="75"/>
        <end position="143"/>
    </location>
</feature>
<evidence type="ECO:0000256" key="5">
    <source>
        <dbReference type="ARBA" id="ARBA00022692"/>
    </source>
</evidence>
<dbReference type="Proteomes" id="UP000474957">
    <property type="component" value="Unassembled WGS sequence"/>
</dbReference>
<evidence type="ECO:0000256" key="6">
    <source>
        <dbReference type="ARBA" id="ARBA00022989"/>
    </source>
</evidence>
<name>A0A6L5Z3K6_9RHOB</name>
<keyword evidence="2 9" id="KW-1003">Cell membrane</keyword>
<comment type="subcellular location">
    <subcellularLocation>
        <location evidence="9">Cell inner membrane</location>
        <topology evidence="9">Single-pass type II membrane protein</topology>
    </subcellularLocation>
    <subcellularLocation>
        <location evidence="1">Membrane</location>
    </subcellularLocation>
    <text evidence="9">Localizes to the division septum.</text>
</comment>
<dbReference type="EMBL" id="WIND01000010">
    <property type="protein sequence ID" value="MSU90564.1"/>
    <property type="molecule type" value="Genomic_DNA"/>
</dbReference>
<sequence length="291" mass="31318">MLPVKATRDPAPSRLKYRLERLWLRPAIRISVRIGLPLAALALIGVAAATDPGVRQAVADRAQAGRDAIAAHPALRVDRIAVNAVSAELSAALAPVLDIPLPVSSMDLDLDDLYDRIAALEAVAAASVRIESGGTLKIQVEERTPAVLWRHDDGSMELLDASGRRVGGATGRADWPELPLIAGQGADRVTGEALALLRLALPLSDKVRGLVRVGERRWNLELTTDVVVMLPETGAQAALARALALNDADDLFARDISHVDMRDGRRPILRLKTPAVDMMRNLRNPEGERDA</sequence>
<evidence type="ECO:0000256" key="7">
    <source>
        <dbReference type="ARBA" id="ARBA00023136"/>
    </source>
</evidence>
<gene>
    <name evidence="9" type="primary">ftsQ</name>
    <name evidence="11" type="ORF">GE300_13210</name>
</gene>
<evidence type="ECO:0000313" key="12">
    <source>
        <dbReference type="Proteomes" id="UP000474957"/>
    </source>
</evidence>
<dbReference type="GO" id="GO:0005886">
    <property type="term" value="C:plasma membrane"/>
    <property type="evidence" value="ECO:0007669"/>
    <property type="project" value="UniProtKB-SubCell"/>
</dbReference>
<protein>
    <recommendedName>
        <fullName evidence="9">Cell division protein FtsQ</fullName>
    </recommendedName>
</protein>
<proteinExistence type="inferred from homology"/>
<accession>A0A6L5Z3K6</accession>
<evidence type="ECO:0000256" key="2">
    <source>
        <dbReference type="ARBA" id="ARBA00022475"/>
    </source>
</evidence>
<dbReference type="PANTHER" id="PTHR35851:SF1">
    <property type="entry name" value="CELL DIVISION PROTEIN FTSQ"/>
    <property type="match status" value="1"/>
</dbReference>
<comment type="similarity">
    <text evidence="9">Belongs to the FtsQ/DivIB family. FtsQ subfamily.</text>
</comment>
<keyword evidence="7 9" id="KW-0472">Membrane</keyword>